<keyword evidence="2" id="KW-0812">Transmembrane</keyword>
<comment type="caution">
    <text evidence="3">The sequence shown here is derived from an EMBL/GenBank/DDBJ whole genome shotgun (WGS) entry which is preliminary data.</text>
</comment>
<keyword evidence="4" id="KW-1185">Reference proteome</keyword>
<evidence type="ECO:0000256" key="1">
    <source>
        <dbReference type="SAM" id="MobiDB-lite"/>
    </source>
</evidence>
<keyword evidence="2" id="KW-1133">Transmembrane helix</keyword>
<feature type="compositionally biased region" description="Basic residues" evidence="1">
    <location>
        <begin position="1"/>
        <end position="11"/>
    </location>
</feature>
<proteinExistence type="predicted"/>
<dbReference type="EMBL" id="JAIZAY010000180">
    <property type="protein sequence ID" value="KAJ8018812.1"/>
    <property type="molecule type" value="Genomic_DNA"/>
</dbReference>
<name>A0A9Q1BBW0_HOLLE</name>
<keyword evidence="2" id="KW-0472">Membrane</keyword>
<evidence type="ECO:0000256" key="2">
    <source>
        <dbReference type="SAM" id="Phobius"/>
    </source>
</evidence>
<feature type="compositionally biased region" description="Basic and acidic residues" evidence="1">
    <location>
        <begin position="12"/>
        <end position="27"/>
    </location>
</feature>
<organism evidence="3 4">
    <name type="scientific">Holothuria leucospilota</name>
    <name type="common">Black long sea cucumber</name>
    <name type="synonym">Mertensiothuria leucospilota</name>
    <dbReference type="NCBI Taxonomy" id="206669"/>
    <lineage>
        <taxon>Eukaryota</taxon>
        <taxon>Metazoa</taxon>
        <taxon>Echinodermata</taxon>
        <taxon>Eleutherozoa</taxon>
        <taxon>Echinozoa</taxon>
        <taxon>Holothuroidea</taxon>
        <taxon>Aspidochirotacea</taxon>
        <taxon>Aspidochirotida</taxon>
        <taxon>Holothuriidae</taxon>
        <taxon>Holothuria</taxon>
    </lineage>
</organism>
<dbReference type="Proteomes" id="UP001152320">
    <property type="component" value="Unassembled WGS sequence"/>
</dbReference>
<evidence type="ECO:0000313" key="3">
    <source>
        <dbReference type="EMBL" id="KAJ8018812.1"/>
    </source>
</evidence>
<reference evidence="3" key="1">
    <citation type="submission" date="2021-10" db="EMBL/GenBank/DDBJ databases">
        <title>Tropical sea cucumber genome reveals ecological adaptation and Cuvierian tubules defense mechanism.</title>
        <authorList>
            <person name="Chen T."/>
        </authorList>
    </citation>
    <scope>NUCLEOTIDE SEQUENCE</scope>
    <source>
        <strain evidence="3">Nanhai2018</strain>
        <tissue evidence="3">Muscle</tissue>
    </source>
</reference>
<gene>
    <name evidence="3" type="ORF">HOLleu_42990</name>
</gene>
<protein>
    <submittedName>
        <fullName evidence="3">Uncharacterized protein</fullName>
    </submittedName>
</protein>
<dbReference type="AlphaFoldDB" id="A0A9Q1BBW0"/>
<feature type="region of interest" description="Disordered" evidence="1">
    <location>
        <begin position="1"/>
        <end position="38"/>
    </location>
</feature>
<evidence type="ECO:0000313" key="4">
    <source>
        <dbReference type="Proteomes" id="UP001152320"/>
    </source>
</evidence>
<feature type="transmembrane region" description="Helical" evidence="2">
    <location>
        <begin position="89"/>
        <end position="109"/>
    </location>
</feature>
<accession>A0A9Q1BBW0</accession>
<sequence>MTYWTRHHTRPKKNEAVNKAYNDKDKTSPAANSILEENRVKDSPQTPAYVVLKYVCCFWDTPHPIDEDRDVEDPQSDEVSTKWLKIRRWLTNINMAVCLGVGVLVYVIFA</sequence>